<dbReference type="Gene3D" id="3.30.200.20">
    <property type="entry name" value="Phosphorylase Kinase, domain 1"/>
    <property type="match status" value="1"/>
</dbReference>
<dbReference type="GeneID" id="24133047"/>
<dbReference type="SUPFAM" id="SSF56112">
    <property type="entry name" value="Protein kinase-like (PK-like)"/>
    <property type="match status" value="1"/>
</dbReference>
<dbReference type="InterPro" id="IPR017441">
    <property type="entry name" value="Protein_kinase_ATP_BS"/>
</dbReference>
<keyword evidence="1" id="KW-0067">ATP-binding</keyword>
<dbReference type="Proteomes" id="UP000030745">
    <property type="component" value="Unassembled WGS sequence"/>
</dbReference>
<feature type="binding site" evidence="1">
    <location>
        <position position="56"/>
    </location>
    <ligand>
        <name>ATP</name>
        <dbReference type="ChEBI" id="CHEBI:30616"/>
    </ligand>
</feature>
<accession>A0A067C5T3</accession>
<proteinExistence type="predicted"/>
<gene>
    <name evidence="2" type="ORF">SPRG_10966</name>
</gene>
<evidence type="ECO:0008006" key="4">
    <source>
        <dbReference type="Google" id="ProtNLM"/>
    </source>
</evidence>
<protein>
    <recommendedName>
        <fullName evidence="4">Protein kinase domain-containing protein</fullName>
    </recommendedName>
</protein>
<keyword evidence="3" id="KW-1185">Reference proteome</keyword>
<dbReference type="GO" id="GO:0005524">
    <property type="term" value="F:ATP binding"/>
    <property type="evidence" value="ECO:0007669"/>
    <property type="project" value="UniProtKB-UniRule"/>
</dbReference>
<sequence length="68" mass="7487">MQRITCFQAWLQGWLQATARRNAMDDYRCIQEIGVGAHATVNLAVALSCDHVIALKMIPLSTADPCTP</sequence>
<dbReference type="AlphaFoldDB" id="A0A067C5T3"/>
<reference evidence="2 3" key="1">
    <citation type="journal article" date="2013" name="PLoS Genet.">
        <title>Distinctive expansion of potential virulence genes in the genome of the oomycete fish pathogen Saprolegnia parasitica.</title>
        <authorList>
            <person name="Jiang R.H."/>
            <person name="de Bruijn I."/>
            <person name="Haas B.J."/>
            <person name="Belmonte R."/>
            <person name="Lobach L."/>
            <person name="Christie J."/>
            <person name="van den Ackerveken G."/>
            <person name="Bottin A."/>
            <person name="Bulone V."/>
            <person name="Diaz-Moreno S.M."/>
            <person name="Dumas B."/>
            <person name="Fan L."/>
            <person name="Gaulin E."/>
            <person name="Govers F."/>
            <person name="Grenville-Briggs L.J."/>
            <person name="Horner N.R."/>
            <person name="Levin J.Z."/>
            <person name="Mammella M."/>
            <person name="Meijer H.J."/>
            <person name="Morris P."/>
            <person name="Nusbaum C."/>
            <person name="Oome S."/>
            <person name="Phillips A.J."/>
            <person name="van Rooyen D."/>
            <person name="Rzeszutek E."/>
            <person name="Saraiva M."/>
            <person name="Secombes C.J."/>
            <person name="Seidl M.F."/>
            <person name="Snel B."/>
            <person name="Stassen J.H."/>
            <person name="Sykes S."/>
            <person name="Tripathy S."/>
            <person name="van den Berg H."/>
            <person name="Vega-Arreguin J.C."/>
            <person name="Wawra S."/>
            <person name="Young S.K."/>
            <person name="Zeng Q."/>
            <person name="Dieguez-Uribeondo J."/>
            <person name="Russ C."/>
            <person name="Tyler B.M."/>
            <person name="van West P."/>
        </authorList>
    </citation>
    <scope>NUCLEOTIDE SEQUENCE [LARGE SCALE GENOMIC DNA]</scope>
    <source>
        <strain evidence="2 3">CBS 223.65</strain>
    </source>
</reference>
<evidence type="ECO:0000313" key="2">
    <source>
        <dbReference type="EMBL" id="KDO22147.1"/>
    </source>
</evidence>
<dbReference type="EMBL" id="KK583274">
    <property type="protein sequence ID" value="KDO22147.1"/>
    <property type="molecule type" value="Genomic_DNA"/>
</dbReference>
<evidence type="ECO:0000256" key="1">
    <source>
        <dbReference type="PROSITE-ProRule" id="PRU10141"/>
    </source>
</evidence>
<keyword evidence="1" id="KW-0547">Nucleotide-binding</keyword>
<dbReference type="KEGG" id="spar:SPRG_10966"/>
<organism evidence="2 3">
    <name type="scientific">Saprolegnia parasitica (strain CBS 223.65)</name>
    <dbReference type="NCBI Taxonomy" id="695850"/>
    <lineage>
        <taxon>Eukaryota</taxon>
        <taxon>Sar</taxon>
        <taxon>Stramenopiles</taxon>
        <taxon>Oomycota</taxon>
        <taxon>Saprolegniomycetes</taxon>
        <taxon>Saprolegniales</taxon>
        <taxon>Saprolegniaceae</taxon>
        <taxon>Saprolegnia</taxon>
    </lineage>
</organism>
<dbReference type="VEuPathDB" id="FungiDB:SPRG_10966"/>
<evidence type="ECO:0000313" key="3">
    <source>
        <dbReference type="Proteomes" id="UP000030745"/>
    </source>
</evidence>
<name>A0A067C5T3_SAPPC</name>
<dbReference type="InterPro" id="IPR011009">
    <property type="entry name" value="Kinase-like_dom_sf"/>
</dbReference>
<dbReference type="RefSeq" id="XP_012207184.1">
    <property type="nucleotide sequence ID" value="XM_012351794.1"/>
</dbReference>
<dbReference type="PROSITE" id="PS00107">
    <property type="entry name" value="PROTEIN_KINASE_ATP"/>
    <property type="match status" value="1"/>
</dbReference>